<comment type="similarity">
    <text evidence="1">Belongs to the AHA1 family.</text>
</comment>
<reference evidence="3 4" key="1">
    <citation type="submission" date="2024-04" db="EMBL/GenBank/DDBJ databases">
        <title>Novel species of the genus Ideonella isolated from streams.</title>
        <authorList>
            <person name="Lu H."/>
        </authorList>
    </citation>
    <scope>NUCLEOTIDE SEQUENCE [LARGE SCALE GENOMIC DNA]</scope>
    <source>
        <strain evidence="3 4">DXS29W</strain>
    </source>
</reference>
<name>A0ABU9BZI3_9BURK</name>
<dbReference type="RefSeq" id="WP_341428264.1">
    <property type="nucleotide sequence ID" value="NZ_JBBUTG010000022.1"/>
</dbReference>
<dbReference type="Proteomes" id="UP001371218">
    <property type="component" value="Unassembled WGS sequence"/>
</dbReference>
<evidence type="ECO:0000313" key="4">
    <source>
        <dbReference type="Proteomes" id="UP001371218"/>
    </source>
</evidence>
<proteinExistence type="inferred from homology"/>
<keyword evidence="4" id="KW-1185">Reference proteome</keyword>
<dbReference type="CDD" id="cd07814">
    <property type="entry name" value="SRPBCC_CalC_Aha1-like"/>
    <property type="match status" value="1"/>
</dbReference>
<gene>
    <name evidence="3" type="ORF">AACH06_23690</name>
</gene>
<dbReference type="InterPro" id="IPR023393">
    <property type="entry name" value="START-like_dom_sf"/>
</dbReference>
<evidence type="ECO:0000259" key="2">
    <source>
        <dbReference type="Pfam" id="PF08327"/>
    </source>
</evidence>
<dbReference type="InterPro" id="IPR013538">
    <property type="entry name" value="ASHA1/2-like_C"/>
</dbReference>
<dbReference type="Pfam" id="PF08327">
    <property type="entry name" value="AHSA1"/>
    <property type="match status" value="1"/>
</dbReference>
<evidence type="ECO:0000313" key="3">
    <source>
        <dbReference type="EMBL" id="MEK8033838.1"/>
    </source>
</evidence>
<dbReference type="EMBL" id="JBBUTG010000022">
    <property type="protein sequence ID" value="MEK8033838.1"/>
    <property type="molecule type" value="Genomic_DNA"/>
</dbReference>
<organism evidence="3 4">
    <name type="scientific">Ideonella lacteola</name>
    <dbReference type="NCBI Taxonomy" id="2984193"/>
    <lineage>
        <taxon>Bacteria</taxon>
        <taxon>Pseudomonadati</taxon>
        <taxon>Pseudomonadota</taxon>
        <taxon>Betaproteobacteria</taxon>
        <taxon>Burkholderiales</taxon>
        <taxon>Sphaerotilaceae</taxon>
        <taxon>Ideonella</taxon>
    </lineage>
</organism>
<sequence length="149" mass="16251">MVSRKQIQFSTFIAAPVSTVFRTMIEPGSYRQWAAAFMEGSTFEGTWQAGERIRFVGPEGDGMLSEIAANRPDEFISIRHLGFVTKGVEDTTSDAARAWAGACENYSFAAVPGGTQLTVDQDVVAEFEGYLSEAWPKALAKLKALSESQ</sequence>
<comment type="caution">
    <text evidence="3">The sequence shown here is derived from an EMBL/GenBank/DDBJ whole genome shotgun (WGS) entry which is preliminary data.</text>
</comment>
<feature type="domain" description="Activator of Hsp90 ATPase homologue 1/2-like C-terminal" evidence="2">
    <location>
        <begin position="15"/>
        <end position="146"/>
    </location>
</feature>
<dbReference type="Gene3D" id="3.30.530.20">
    <property type="match status" value="1"/>
</dbReference>
<accession>A0ABU9BZI3</accession>
<dbReference type="SUPFAM" id="SSF55961">
    <property type="entry name" value="Bet v1-like"/>
    <property type="match status" value="1"/>
</dbReference>
<evidence type="ECO:0000256" key="1">
    <source>
        <dbReference type="ARBA" id="ARBA00006817"/>
    </source>
</evidence>
<protein>
    <submittedName>
        <fullName evidence="3">SRPBCC domain-containing protein</fullName>
    </submittedName>
</protein>